<dbReference type="EMBL" id="PJQL01000131">
    <property type="protein sequence ID" value="RCH99307.1"/>
    <property type="molecule type" value="Genomic_DNA"/>
</dbReference>
<organism evidence="1 2">
    <name type="scientific">Rhizopus azygosporus</name>
    <name type="common">Rhizopus microsporus var. azygosporus</name>
    <dbReference type="NCBI Taxonomy" id="86630"/>
    <lineage>
        <taxon>Eukaryota</taxon>
        <taxon>Fungi</taxon>
        <taxon>Fungi incertae sedis</taxon>
        <taxon>Mucoromycota</taxon>
        <taxon>Mucoromycotina</taxon>
        <taxon>Mucoromycetes</taxon>
        <taxon>Mucorales</taxon>
        <taxon>Mucorineae</taxon>
        <taxon>Rhizopodaceae</taxon>
        <taxon>Rhizopus</taxon>
    </lineage>
</organism>
<reference evidence="1 2" key="1">
    <citation type="journal article" date="2018" name="G3 (Bethesda)">
        <title>Phylogenetic and Phylogenomic Definition of Rhizopus Species.</title>
        <authorList>
            <person name="Gryganskyi A.P."/>
            <person name="Golan J."/>
            <person name="Dolatabadi S."/>
            <person name="Mondo S."/>
            <person name="Robb S."/>
            <person name="Idnurm A."/>
            <person name="Muszewska A."/>
            <person name="Steczkiewicz K."/>
            <person name="Masonjones S."/>
            <person name="Liao H.L."/>
            <person name="Gajdeczka M.T."/>
            <person name="Anike F."/>
            <person name="Vuek A."/>
            <person name="Anishchenko I.M."/>
            <person name="Voigt K."/>
            <person name="de Hoog G.S."/>
            <person name="Smith M.E."/>
            <person name="Heitman J."/>
            <person name="Vilgalys R."/>
            <person name="Stajich J.E."/>
        </authorList>
    </citation>
    <scope>NUCLEOTIDE SEQUENCE [LARGE SCALE GENOMIC DNA]</scope>
    <source>
        <strain evidence="1 2">CBS 357.93</strain>
    </source>
</reference>
<dbReference type="AlphaFoldDB" id="A0A367KAW2"/>
<sequence length="229" mass="26332">MDCEFNNSSDILFPSDTGLPKLSSPLDYKVPEAHDWAIQDFMHTFHDKASNELNNFLSFKQYIPVQEQQQQPMYEEKQILSQVTQHLAMGHSELHDILKGFFHSVQNSMQINSYNEVSLPGLSWAEEANEYYGGNDIGNLDTIQELEKGRRLNTPPQLNTNMMDMDDLFDTESVDSSLSEMILDKHYNQDKPLPPLPQKSSPSKKLFSKIKSKTISNTKKVFRKLFHVS</sequence>
<evidence type="ECO:0000313" key="1">
    <source>
        <dbReference type="EMBL" id="RCH99307.1"/>
    </source>
</evidence>
<keyword evidence="2" id="KW-1185">Reference proteome</keyword>
<evidence type="ECO:0000313" key="2">
    <source>
        <dbReference type="Proteomes" id="UP000252139"/>
    </source>
</evidence>
<gene>
    <name evidence="1" type="ORF">CU097_009699</name>
</gene>
<protein>
    <submittedName>
        <fullName evidence="1">Uncharacterized protein</fullName>
    </submittedName>
</protein>
<name>A0A367KAW2_RHIAZ</name>
<dbReference type="OrthoDB" id="2269196at2759"/>
<dbReference type="Proteomes" id="UP000252139">
    <property type="component" value="Unassembled WGS sequence"/>
</dbReference>
<proteinExistence type="predicted"/>
<comment type="caution">
    <text evidence="1">The sequence shown here is derived from an EMBL/GenBank/DDBJ whole genome shotgun (WGS) entry which is preliminary data.</text>
</comment>
<accession>A0A367KAW2</accession>